<dbReference type="RefSeq" id="WP_136064975.1">
    <property type="nucleotide sequence ID" value="NZ_CAAHFH010000003.1"/>
</dbReference>
<name>A0A6C2USQ4_9BACT</name>
<evidence type="ECO:0000256" key="1">
    <source>
        <dbReference type="SAM" id="SignalP"/>
    </source>
</evidence>
<evidence type="ECO:0000313" key="2">
    <source>
        <dbReference type="EMBL" id="VGO22983.1"/>
    </source>
</evidence>
<proteinExistence type="predicted"/>
<accession>A0A6C2USQ4</accession>
<evidence type="ECO:0000313" key="3">
    <source>
        <dbReference type="Proteomes" id="UP000346198"/>
    </source>
</evidence>
<sequence length="407" mass="47136">MKIYKTIITSLSLLFCLQGIANADSEAAPYPWVTTSKNEKILFKMVPQKFHWENDDRSLVVDREAFGIAYKIDDSGGFEELWRVEGWYAFGGEISDDGKYFVRYGPWASDQKGFTDLAIAFYESGELLKEYQVQELIKNTNSLEHSVSHYQWKARSQSKPNGFEYRSYFHLVMIDKTAYRFNYETGEIVDVGIDVNAKSPTEASHEKLARKNISGIGILSESDFQDAYEEHFTLYFIEAHEGEMSDVHYKDPVWETHLRPKKKYSHVCIGSMTLPIHDGGVVRTSITPSEIDNAFETALSHPYILHRFEGETSQAQLVLYLQEDLLHKNTKHLKNQYKKVKRAELAEEKLRDWTEFWITPNSPECTSFFLNTKTKEIIYFDRPSWSAPSVLSLAGPDWKEQTREPEH</sequence>
<keyword evidence="3" id="KW-1185">Reference proteome</keyword>
<organism evidence="2 3">
    <name type="scientific">Pontiella sulfatireligans</name>
    <dbReference type="NCBI Taxonomy" id="2750658"/>
    <lineage>
        <taxon>Bacteria</taxon>
        <taxon>Pseudomonadati</taxon>
        <taxon>Kiritimatiellota</taxon>
        <taxon>Kiritimatiellia</taxon>
        <taxon>Kiritimatiellales</taxon>
        <taxon>Pontiellaceae</taxon>
        <taxon>Pontiella</taxon>
    </lineage>
</organism>
<keyword evidence="1" id="KW-0732">Signal</keyword>
<feature type="signal peptide" evidence="1">
    <location>
        <begin position="1"/>
        <end position="23"/>
    </location>
</feature>
<protein>
    <submittedName>
        <fullName evidence="2">Uncharacterized protein</fullName>
    </submittedName>
</protein>
<dbReference type="Proteomes" id="UP000346198">
    <property type="component" value="Unassembled WGS sequence"/>
</dbReference>
<dbReference type="AlphaFoldDB" id="A0A6C2USQ4"/>
<feature type="chain" id="PRO_5025568397" evidence="1">
    <location>
        <begin position="24"/>
        <end position="407"/>
    </location>
</feature>
<reference evidence="2 3" key="1">
    <citation type="submission" date="2019-04" db="EMBL/GenBank/DDBJ databases">
        <authorList>
            <person name="Van Vliet M D."/>
        </authorList>
    </citation>
    <scope>NUCLEOTIDE SEQUENCE [LARGE SCALE GENOMIC DNA]</scope>
    <source>
        <strain evidence="2 3">F21</strain>
    </source>
</reference>
<gene>
    <name evidence="2" type="ORF">SCARR_05082</name>
</gene>
<dbReference type="EMBL" id="CAAHFH010000003">
    <property type="protein sequence ID" value="VGO22983.1"/>
    <property type="molecule type" value="Genomic_DNA"/>
</dbReference>